<dbReference type="OrthoDB" id="7877072at2"/>
<gene>
    <name evidence="3" type="ORF">SAMN04488075_0382</name>
</gene>
<proteinExistence type="predicted"/>
<name>A0A1H6JRH8_9RHOB</name>
<protein>
    <submittedName>
        <fullName evidence="3">Uncharacterized protein</fullName>
    </submittedName>
</protein>
<dbReference type="STRING" id="65735.SAMN04488075_0382"/>
<dbReference type="Proteomes" id="UP000199125">
    <property type="component" value="Unassembled WGS sequence"/>
</dbReference>
<accession>A0A1H6JRH8</accession>
<dbReference type="RefSeq" id="WP_090844739.1">
    <property type="nucleotide sequence ID" value="NZ_FNXG01000001.1"/>
</dbReference>
<evidence type="ECO:0000313" key="3">
    <source>
        <dbReference type="EMBL" id="SEH61676.1"/>
    </source>
</evidence>
<keyword evidence="1" id="KW-1133">Transmembrane helix</keyword>
<dbReference type="EMBL" id="FNXG01000001">
    <property type="protein sequence ID" value="SEH61676.1"/>
    <property type="molecule type" value="Genomic_DNA"/>
</dbReference>
<feature type="chain" id="PRO_5011587627" evidence="2">
    <location>
        <begin position="23"/>
        <end position="224"/>
    </location>
</feature>
<reference evidence="4" key="1">
    <citation type="submission" date="2016-10" db="EMBL/GenBank/DDBJ databases">
        <authorList>
            <person name="Varghese N."/>
            <person name="Submissions S."/>
        </authorList>
    </citation>
    <scope>NUCLEOTIDE SEQUENCE [LARGE SCALE GENOMIC DNA]</scope>
    <source>
        <strain evidence="4">DSM 11593</strain>
    </source>
</reference>
<evidence type="ECO:0000256" key="2">
    <source>
        <dbReference type="SAM" id="SignalP"/>
    </source>
</evidence>
<keyword evidence="2" id="KW-0732">Signal</keyword>
<sequence length="224" mass="23166">MRIDRLLIMAAAFAATGSLAQAAICDYRPSQLIGGDGAAVVAATSAGVATAGTAMKVAGFYTLVNATTGATMLGSVAVGASGAGTVGIIGGTAGVIGTVASIVMAPVTIVAAGVTVAVVGGYEGACYYLVDERITDYAEVDAIMQDLGQQADPEYFQYREANNAAKNNALIWVKNDKGELDEYEVRNLYIVNGELRHSDWFIDTVIGRVGVRSDDVRAFPAEAE</sequence>
<feature type="transmembrane region" description="Helical" evidence="1">
    <location>
        <begin position="76"/>
        <end position="103"/>
    </location>
</feature>
<evidence type="ECO:0000256" key="1">
    <source>
        <dbReference type="SAM" id="Phobius"/>
    </source>
</evidence>
<evidence type="ECO:0000313" key="4">
    <source>
        <dbReference type="Proteomes" id="UP000199125"/>
    </source>
</evidence>
<feature type="transmembrane region" description="Helical" evidence="1">
    <location>
        <begin position="38"/>
        <end position="64"/>
    </location>
</feature>
<dbReference type="AlphaFoldDB" id="A0A1H6JRH8"/>
<keyword evidence="4" id="KW-1185">Reference proteome</keyword>
<keyword evidence="1" id="KW-0812">Transmembrane</keyword>
<keyword evidence="1" id="KW-0472">Membrane</keyword>
<feature type="signal peptide" evidence="2">
    <location>
        <begin position="1"/>
        <end position="22"/>
    </location>
</feature>
<organism evidence="3 4">
    <name type="scientific">Paracoccus alkenifer</name>
    <dbReference type="NCBI Taxonomy" id="65735"/>
    <lineage>
        <taxon>Bacteria</taxon>
        <taxon>Pseudomonadati</taxon>
        <taxon>Pseudomonadota</taxon>
        <taxon>Alphaproteobacteria</taxon>
        <taxon>Rhodobacterales</taxon>
        <taxon>Paracoccaceae</taxon>
        <taxon>Paracoccus</taxon>
    </lineage>
</organism>
<feature type="transmembrane region" description="Helical" evidence="1">
    <location>
        <begin position="109"/>
        <end position="130"/>
    </location>
</feature>